<comment type="caution">
    <text evidence="7">The sequence shown here is derived from an EMBL/GenBank/DDBJ whole genome shotgun (WGS) entry which is preliminary data.</text>
</comment>
<reference evidence="7 8" key="1">
    <citation type="journal article" date="2019" name="Nat. Med.">
        <title>A library of human gut bacterial isolates paired with longitudinal multiomics data enables mechanistic microbiome research.</title>
        <authorList>
            <person name="Poyet M."/>
            <person name="Groussin M."/>
            <person name="Gibbons S.M."/>
            <person name="Avila-Pacheco J."/>
            <person name="Jiang X."/>
            <person name="Kearney S.M."/>
            <person name="Perrotta A.R."/>
            <person name="Berdy B."/>
            <person name="Zhao S."/>
            <person name="Lieberman T.D."/>
            <person name="Swanson P.K."/>
            <person name="Smith M."/>
            <person name="Roesemann S."/>
            <person name="Alexander J.E."/>
            <person name="Rich S.A."/>
            <person name="Livny J."/>
            <person name="Vlamakis H."/>
            <person name="Clish C."/>
            <person name="Bullock K."/>
            <person name="Deik A."/>
            <person name="Scott J."/>
            <person name="Pierce K.A."/>
            <person name="Xavier R.J."/>
            <person name="Alm E.J."/>
        </authorList>
    </citation>
    <scope>NUCLEOTIDE SEQUENCE [LARGE SCALE GENOMIC DNA]</scope>
    <source>
        <strain evidence="7 8">BIOML-A1</strain>
    </source>
</reference>
<keyword evidence="2" id="KW-1003">Cell membrane</keyword>
<evidence type="ECO:0000256" key="4">
    <source>
        <dbReference type="ARBA" id="ARBA00022989"/>
    </source>
</evidence>
<keyword evidence="4 6" id="KW-1133">Transmembrane helix</keyword>
<feature type="transmembrane region" description="Helical" evidence="6">
    <location>
        <begin position="172"/>
        <end position="190"/>
    </location>
</feature>
<feature type="transmembrane region" description="Helical" evidence="6">
    <location>
        <begin position="85"/>
        <end position="104"/>
    </location>
</feature>
<organism evidence="7 8">
    <name type="scientific">Gordonibacter urolithinfaciens</name>
    <dbReference type="NCBI Taxonomy" id="1335613"/>
    <lineage>
        <taxon>Bacteria</taxon>
        <taxon>Bacillati</taxon>
        <taxon>Actinomycetota</taxon>
        <taxon>Coriobacteriia</taxon>
        <taxon>Eggerthellales</taxon>
        <taxon>Eggerthellaceae</taxon>
        <taxon>Gordonibacter</taxon>
    </lineage>
</organism>
<evidence type="ECO:0000313" key="7">
    <source>
        <dbReference type="EMBL" id="MSA94604.1"/>
    </source>
</evidence>
<dbReference type="EMBL" id="WKZA01000019">
    <property type="protein sequence ID" value="MSA94604.1"/>
    <property type="molecule type" value="Genomic_DNA"/>
</dbReference>
<feature type="transmembrane region" description="Helical" evidence="6">
    <location>
        <begin position="43"/>
        <end position="64"/>
    </location>
</feature>
<dbReference type="PANTHER" id="PTHR30250">
    <property type="entry name" value="PST FAMILY PREDICTED COLANIC ACID TRANSPORTER"/>
    <property type="match status" value="1"/>
</dbReference>
<feature type="transmembrane region" description="Helical" evidence="6">
    <location>
        <begin position="15"/>
        <end position="37"/>
    </location>
</feature>
<gene>
    <name evidence="7" type="ORF">GKG38_05940</name>
</gene>
<feature type="transmembrane region" description="Helical" evidence="6">
    <location>
        <begin position="358"/>
        <end position="379"/>
    </location>
</feature>
<feature type="transmembrane region" description="Helical" evidence="6">
    <location>
        <begin position="288"/>
        <end position="314"/>
    </location>
</feature>
<dbReference type="RefSeq" id="WP_154248801.1">
    <property type="nucleotide sequence ID" value="NZ_WKZA01000019.1"/>
</dbReference>
<dbReference type="InterPro" id="IPR050833">
    <property type="entry name" value="Poly_Biosynth_Transport"/>
</dbReference>
<keyword evidence="5 6" id="KW-0472">Membrane</keyword>
<dbReference type="Proteomes" id="UP000462865">
    <property type="component" value="Unassembled WGS sequence"/>
</dbReference>
<feature type="transmembrane region" description="Helical" evidence="6">
    <location>
        <begin position="211"/>
        <end position="232"/>
    </location>
</feature>
<evidence type="ECO:0000256" key="5">
    <source>
        <dbReference type="ARBA" id="ARBA00023136"/>
    </source>
</evidence>
<dbReference type="GO" id="GO:0005886">
    <property type="term" value="C:plasma membrane"/>
    <property type="evidence" value="ECO:0007669"/>
    <property type="project" value="UniProtKB-SubCell"/>
</dbReference>
<comment type="subcellular location">
    <subcellularLocation>
        <location evidence="1">Cell membrane</location>
        <topology evidence="1">Multi-pass membrane protein</topology>
    </subcellularLocation>
</comment>
<evidence type="ECO:0000313" key="8">
    <source>
        <dbReference type="Proteomes" id="UP000462865"/>
    </source>
</evidence>
<proteinExistence type="predicted"/>
<accession>A0A7K0I956</accession>
<feature type="transmembrane region" description="Helical" evidence="6">
    <location>
        <begin position="244"/>
        <end position="267"/>
    </location>
</feature>
<feature type="transmembrane region" description="Helical" evidence="6">
    <location>
        <begin position="385"/>
        <end position="405"/>
    </location>
</feature>
<evidence type="ECO:0000256" key="3">
    <source>
        <dbReference type="ARBA" id="ARBA00022692"/>
    </source>
</evidence>
<dbReference type="PANTHER" id="PTHR30250:SF11">
    <property type="entry name" value="O-ANTIGEN TRANSPORTER-RELATED"/>
    <property type="match status" value="1"/>
</dbReference>
<evidence type="ECO:0000256" key="6">
    <source>
        <dbReference type="SAM" id="Phobius"/>
    </source>
</evidence>
<feature type="transmembrane region" description="Helical" evidence="6">
    <location>
        <begin position="326"/>
        <end position="346"/>
    </location>
</feature>
<evidence type="ECO:0000256" key="1">
    <source>
        <dbReference type="ARBA" id="ARBA00004651"/>
    </source>
</evidence>
<feature type="transmembrane region" description="Helical" evidence="6">
    <location>
        <begin position="150"/>
        <end position="166"/>
    </location>
</feature>
<protein>
    <recommendedName>
        <fullName evidence="9">Polysaccharide biosynthesis protein</fullName>
    </recommendedName>
</protein>
<evidence type="ECO:0000256" key="2">
    <source>
        <dbReference type="ARBA" id="ARBA00022475"/>
    </source>
</evidence>
<evidence type="ECO:0008006" key="9">
    <source>
        <dbReference type="Google" id="ProtNLM"/>
    </source>
</evidence>
<name>A0A7K0I956_9ACTN</name>
<keyword evidence="3 6" id="KW-0812">Transmembrane</keyword>
<sequence length="414" mass="45835">MMSKTIEPLSVKHNLLWNTIGCLFYLGCQWLTTILVVTLTGDYANSGLLAYAMAVGNIFAPIALYKIRAFQVSDLSGEYTSGHYLGFRLCTIVGAGLITTTYLVTSTDAFSFFLTSSIYLLFKADECLADVLYGIEQKNRRMDYIGKSQLLRGLLSLSTFCIFLLLSNDLNYAILAMFAACFCVTLFYDYPNVRLFGDVKPVIKKLPMLSLAKNCFSIMIASFFTASMVSIVRQYFGSTFGDEALGIYAAIATPAVLIQASASYLYSPTLVPITEIWKKGDHAKFVKTFSRIALALLLVIIALILVLSIGGIYLLPFVFGNSIQPYLYLLPFVLIGTGAIGLLWFINDVLIIMRSKKWLVFDSFLAFFICLTAMIPLINSFYMNGINYAIIFACLIGIILGLAGITTSHRPRKA</sequence>
<dbReference type="AlphaFoldDB" id="A0A7K0I956"/>